<protein>
    <submittedName>
        <fullName evidence="1">Uncharacterized protein</fullName>
    </submittedName>
</protein>
<gene>
    <name evidence="1" type="ORF">S01H4_54064</name>
</gene>
<accession>X1DZS9</accession>
<proteinExistence type="predicted"/>
<dbReference type="EMBL" id="BART01031076">
    <property type="protein sequence ID" value="GAH10429.1"/>
    <property type="molecule type" value="Genomic_DNA"/>
</dbReference>
<reference evidence="1" key="1">
    <citation type="journal article" date="2014" name="Front. Microbiol.">
        <title>High frequency of phylogenetically diverse reductive dehalogenase-homologous genes in deep subseafloor sedimentary metagenomes.</title>
        <authorList>
            <person name="Kawai M."/>
            <person name="Futagami T."/>
            <person name="Toyoda A."/>
            <person name="Takaki Y."/>
            <person name="Nishi S."/>
            <person name="Hori S."/>
            <person name="Arai W."/>
            <person name="Tsubouchi T."/>
            <person name="Morono Y."/>
            <person name="Uchiyama I."/>
            <person name="Ito T."/>
            <person name="Fujiyama A."/>
            <person name="Inagaki F."/>
            <person name="Takami H."/>
        </authorList>
    </citation>
    <scope>NUCLEOTIDE SEQUENCE</scope>
    <source>
        <strain evidence="1">Expedition CK06-06</strain>
    </source>
</reference>
<name>X1DZS9_9ZZZZ</name>
<feature type="non-terminal residue" evidence="1">
    <location>
        <position position="1"/>
    </location>
</feature>
<sequence length="137" mass="15939">QVGDKKNEGKRVVYGLNRDIERWYQGTIRIVGKKRQSWKHFFIEFPSIEAHENARFLAQSGVLTKALNGQDVKERVQRCYHETNHKNRIILVEISIGDSERKECLRDLNTMNINHASLFPDIEGAAKFCNLNLEIDK</sequence>
<dbReference type="AlphaFoldDB" id="X1DZS9"/>
<evidence type="ECO:0000313" key="1">
    <source>
        <dbReference type="EMBL" id="GAH10429.1"/>
    </source>
</evidence>
<organism evidence="1">
    <name type="scientific">marine sediment metagenome</name>
    <dbReference type="NCBI Taxonomy" id="412755"/>
    <lineage>
        <taxon>unclassified sequences</taxon>
        <taxon>metagenomes</taxon>
        <taxon>ecological metagenomes</taxon>
    </lineage>
</organism>
<comment type="caution">
    <text evidence="1">The sequence shown here is derived from an EMBL/GenBank/DDBJ whole genome shotgun (WGS) entry which is preliminary data.</text>
</comment>